<protein>
    <submittedName>
        <fullName evidence="2">Uncharacterized protein</fullName>
    </submittedName>
</protein>
<evidence type="ECO:0000313" key="3">
    <source>
        <dbReference type="Proteomes" id="UP000199012"/>
    </source>
</evidence>
<evidence type="ECO:0000313" key="2">
    <source>
        <dbReference type="EMBL" id="SFA71341.1"/>
    </source>
</evidence>
<feature type="compositionally biased region" description="Basic and acidic residues" evidence="1">
    <location>
        <begin position="21"/>
        <end position="35"/>
    </location>
</feature>
<sequence>MTRGRWTTGTGGPDGRAGRAGGRDPAEAVRGRLGP</sequence>
<evidence type="ECO:0000256" key="1">
    <source>
        <dbReference type="SAM" id="MobiDB-lite"/>
    </source>
</evidence>
<feature type="compositionally biased region" description="Gly residues" evidence="1">
    <location>
        <begin position="9"/>
        <end position="20"/>
    </location>
</feature>
<proteinExistence type="predicted"/>
<dbReference type="AlphaFoldDB" id="A0A1I0V4X9"/>
<dbReference type="EMBL" id="FOKA01000001">
    <property type="protein sequence ID" value="SFA71341.1"/>
    <property type="molecule type" value="Genomic_DNA"/>
</dbReference>
<organism evidence="2 3">
    <name type="scientific">Cellulomonas marina</name>
    <dbReference type="NCBI Taxonomy" id="988821"/>
    <lineage>
        <taxon>Bacteria</taxon>
        <taxon>Bacillati</taxon>
        <taxon>Actinomycetota</taxon>
        <taxon>Actinomycetes</taxon>
        <taxon>Micrococcales</taxon>
        <taxon>Cellulomonadaceae</taxon>
        <taxon>Cellulomonas</taxon>
    </lineage>
</organism>
<name>A0A1I0V4X9_9CELL</name>
<reference evidence="2 3" key="1">
    <citation type="submission" date="2016-10" db="EMBL/GenBank/DDBJ databases">
        <authorList>
            <person name="de Groot N.N."/>
        </authorList>
    </citation>
    <scope>NUCLEOTIDE SEQUENCE [LARGE SCALE GENOMIC DNA]</scope>
    <source>
        <strain evidence="2 3">CGMCC 4.6945</strain>
    </source>
</reference>
<feature type="region of interest" description="Disordered" evidence="1">
    <location>
        <begin position="1"/>
        <end position="35"/>
    </location>
</feature>
<gene>
    <name evidence="2" type="ORF">SAMN05421867_101164</name>
</gene>
<accession>A0A1I0V4X9</accession>
<keyword evidence="3" id="KW-1185">Reference proteome</keyword>
<dbReference type="Proteomes" id="UP000199012">
    <property type="component" value="Unassembled WGS sequence"/>
</dbReference>